<name>A0A0E3WQT6_9EURY</name>
<dbReference type="PROSITE" id="PS51831">
    <property type="entry name" value="HD"/>
    <property type="match status" value="1"/>
</dbReference>
<organism evidence="2 3">
    <name type="scientific">Methanosarcina lacustris Z-7289</name>
    <dbReference type="NCBI Taxonomy" id="1434111"/>
    <lineage>
        <taxon>Archaea</taxon>
        <taxon>Methanobacteriati</taxon>
        <taxon>Methanobacteriota</taxon>
        <taxon>Stenosarchaea group</taxon>
        <taxon>Methanomicrobia</taxon>
        <taxon>Methanosarcinales</taxon>
        <taxon>Methanosarcinaceae</taxon>
        <taxon>Methanosarcina</taxon>
    </lineage>
</organism>
<dbReference type="Pfam" id="PF01966">
    <property type="entry name" value="HD"/>
    <property type="match status" value="1"/>
</dbReference>
<dbReference type="Proteomes" id="UP000033072">
    <property type="component" value="Chromosome"/>
</dbReference>
<keyword evidence="2" id="KW-0378">Hydrolase</keyword>
<dbReference type="InterPro" id="IPR006674">
    <property type="entry name" value="HD_domain"/>
</dbReference>
<protein>
    <submittedName>
        <fullName evidence="2">Metal-dependent phosphohydrolase</fullName>
    </submittedName>
</protein>
<feature type="domain" description="HD" evidence="1">
    <location>
        <begin position="34"/>
        <end position="154"/>
    </location>
</feature>
<gene>
    <name evidence="2" type="ORF">MSLAZ_0924</name>
</gene>
<keyword evidence="3" id="KW-1185">Reference proteome</keyword>
<dbReference type="GO" id="GO:0016787">
    <property type="term" value="F:hydrolase activity"/>
    <property type="evidence" value="ECO:0007669"/>
    <property type="project" value="UniProtKB-KW"/>
</dbReference>
<dbReference type="HOGENOM" id="CLU_087303_0_0_2"/>
<dbReference type="OrthoDB" id="134958at2157"/>
<evidence type="ECO:0000313" key="3">
    <source>
        <dbReference type="Proteomes" id="UP000033072"/>
    </source>
</evidence>
<dbReference type="RefSeq" id="WP_048124950.1">
    <property type="nucleotide sequence ID" value="NZ_CP009515.1"/>
</dbReference>
<dbReference type="PATRIC" id="fig|1434111.4.peg.1178"/>
<reference evidence="2 3" key="1">
    <citation type="submission" date="2014-07" db="EMBL/GenBank/DDBJ databases">
        <title>Methanogenic archaea and the global carbon cycle.</title>
        <authorList>
            <person name="Henriksen J.R."/>
            <person name="Luke J."/>
            <person name="Reinhart S."/>
            <person name="Benedict M.N."/>
            <person name="Youngblut N.D."/>
            <person name="Metcalf M.E."/>
            <person name="Whitaker R.J."/>
            <person name="Metcalf W.W."/>
        </authorList>
    </citation>
    <scope>NUCLEOTIDE SEQUENCE [LARGE SCALE GENOMIC DNA]</scope>
    <source>
        <strain evidence="2 3">Z-7289</strain>
    </source>
</reference>
<dbReference type="InterPro" id="IPR003607">
    <property type="entry name" value="HD/PDEase_dom"/>
</dbReference>
<dbReference type="SUPFAM" id="SSF109604">
    <property type="entry name" value="HD-domain/PDEase-like"/>
    <property type="match status" value="1"/>
</dbReference>
<accession>A0A0E3WQT6</accession>
<dbReference type="Gene3D" id="1.10.3210.10">
    <property type="entry name" value="Hypothetical protein af1432"/>
    <property type="match status" value="1"/>
</dbReference>
<dbReference type="EMBL" id="CP009515">
    <property type="protein sequence ID" value="AKB74185.1"/>
    <property type="molecule type" value="Genomic_DNA"/>
</dbReference>
<dbReference type="CDD" id="cd00077">
    <property type="entry name" value="HDc"/>
    <property type="match status" value="1"/>
</dbReference>
<evidence type="ECO:0000313" key="2">
    <source>
        <dbReference type="EMBL" id="AKB74185.1"/>
    </source>
</evidence>
<dbReference type="AlphaFoldDB" id="A0A0E3WQT6"/>
<sequence length="271" mass="31917">MQKEDLNYFRRWFFEYVNRFYSPNSFTQENIELKIEHTGRVCENIHLLAKSENIDENECMLAESIALFHDLGRFEQFFKYKTFRDSESENHAVLGVKILNKERVLSRLSGEEENLILKAVEYHNLMEIPKNVETSSKLHYFTRLIRDADKIDILRLAIEEYAKEGKRRNPALELYLPDTPGYSEPIVSEILNNRMAKISDMKNRNDVKLLRLSWIFDLNFPVTFSLLKEYGYLDAIMSSLPENKETGILKRHFENYLNAIESGALKGYIKP</sequence>
<dbReference type="KEGG" id="mls:MSLAZ_0924"/>
<proteinExistence type="predicted"/>
<dbReference type="GeneID" id="24805641"/>
<evidence type="ECO:0000259" key="1">
    <source>
        <dbReference type="PROSITE" id="PS51831"/>
    </source>
</evidence>